<keyword evidence="1" id="KW-0472">Membrane</keyword>
<keyword evidence="1" id="KW-0812">Transmembrane</keyword>
<dbReference type="KEGG" id="tsn:W908_05760"/>
<gene>
    <name evidence="2" type="ORF">W908_05760</name>
</gene>
<dbReference type="RefSeq" id="WP_053820307.1">
    <property type="nucleotide sequence ID" value="NZ_CP006911.1"/>
</dbReference>
<organism evidence="2 3">
    <name type="scientific">Candidatus Pseudothioglobus singularis PS1</name>
    <dbReference type="NCBI Taxonomy" id="1125411"/>
    <lineage>
        <taxon>Bacteria</taxon>
        <taxon>Pseudomonadati</taxon>
        <taxon>Pseudomonadota</taxon>
        <taxon>Gammaproteobacteria</taxon>
        <taxon>Candidatus Pseudothioglobaceae</taxon>
        <taxon>Candidatus Pseudothioglobus</taxon>
    </lineage>
</organism>
<proteinExistence type="predicted"/>
<protein>
    <recommendedName>
        <fullName evidence="4">Thiol-disulfide oxidoreductase</fullName>
    </recommendedName>
</protein>
<sequence>MKNDSDGKVLFNEECSICNFEIKHYKKRSKLEYENCSQKGDKYLKALYVEFPDGREIKGVDAFIYVWSNTKGYGWLAKFASLPVIFSLAKILYAFLAFILYWRFKIFNRTLSS</sequence>
<evidence type="ECO:0000313" key="2">
    <source>
        <dbReference type="EMBL" id="ALE02738.1"/>
    </source>
</evidence>
<name>A0A0M4L6V9_9GAMM</name>
<reference evidence="2 3" key="1">
    <citation type="journal article" date="2015" name="Genome Announc.">
        <title>Genome Sequence of 'Candidatus Thioglobus singularis' Strain PS1, a Mixotroph from the SUP05 Clade of Marine Gammaproteobacteria.</title>
        <authorList>
            <person name="Marshall K.T."/>
            <person name="Morris R.M."/>
        </authorList>
    </citation>
    <scope>NUCLEOTIDE SEQUENCE [LARGE SCALE GENOMIC DNA]</scope>
    <source>
        <strain evidence="2 3">PS1</strain>
    </source>
</reference>
<keyword evidence="3" id="KW-1185">Reference proteome</keyword>
<evidence type="ECO:0000256" key="1">
    <source>
        <dbReference type="SAM" id="Phobius"/>
    </source>
</evidence>
<dbReference type="EMBL" id="CP006911">
    <property type="protein sequence ID" value="ALE02738.1"/>
    <property type="molecule type" value="Genomic_DNA"/>
</dbReference>
<evidence type="ECO:0000313" key="3">
    <source>
        <dbReference type="Proteomes" id="UP000068905"/>
    </source>
</evidence>
<keyword evidence="1" id="KW-1133">Transmembrane helix</keyword>
<dbReference type="Pfam" id="PF04134">
    <property type="entry name" value="DCC1-like"/>
    <property type="match status" value="1"/>
</dbReference>
<dbReference type="OrthoDB" id="5294764at2"/>
<dbReference type="STRING" id="1125411.W908_05760"/>
<dbReference type="AlphaFoldDB" id="A0A0M4L6V9"/>
<accession>A0A0M4L6V9</accession>
<dbReference type="GO" id="GO:0015035">
    <property type="term" value="F:protein-disulfide reductase activity"/>
    <property type="evidence" value="ECO:0007669"/>
    <property type="project" value="InterPro"/>
</dbReference>
<evidence type="ECO:0008006" key="4">
    <source>
        <dbReference type="Google" id="ProtNLM"/>
    </source>
</evidence>
<dbReference type="InterPro" id="IPR007263">
    <property type="entry name" value="DCC1-like"/>
</dbReference>
<dbReference type="Proteomes" id="UP000068905">
    <property type="component" value="Chromosome"/>
</dbReference>
<feature type="transmembrane region" description="Helical" evidence="1">
    <location>
        <begin position="79"/>
        <end position="102"/>
    </location>
</feature>